<feature type="transmembrane region" description="Helical" evidence="7">
    <location>
        <begin position="276"/>
        <end position="298"/>
    </location>
</feature>
<organism evidence="9 10">
    <name type="scientific">Hydrogenophaga crocea</name>
    <dbReference type="NCBI Taxonomy" id="2716225"/>
    <lineage>
        <taxon>Bacteria</taxon>
        <taxon>Pseudomonadati</taxon>
        <taxon>Pseudomonadota</taxon>
        <taxon>Betaproteobacteria</taxon>
        <taxon>Burkholderiales</taxon>
        <taxon>Comamonadaceae</taxon>
        <taxon>Hydrogenophaga</taxon>
    </lineage>
</organism>
<feature type="transmembrane region" description="Helical" evidence="7">
    <location>
        <begin position="98"/>
        <end position="118"/>
    </location>
</feature>
<evidence type="ECO:0000256" key="3">
    <source>
        <dbReference type="ARBA" id="ARBA00022519"/>
    </source>
</evidence>
<comment type="subunit">
    <text evidence="7">The complex comprises the extracytoplasmic solute receptor protein and the two transmembrane proteins.</text>
</comment>
<feature type="transmembrane region" description="Helical" evidence="7">
    <location>
        <begin position="245"/>
        <end position="264"/>
    </location>
</feature>
<keyword evidence="4 7" id="KW-0812">Transmembrane</keyword>
<accession>A0A6G8IJK6</accession>
<reference evidence="9 10" key="1">
    <citation type="submission" date="2020-03" db="EMBL/GenBank/DDBJ databases">
        <title>Hydrogenophaga sp. nov. isolated from cyanobacterial mat.</title>
        <authorList>
            <person name="Thorat V."/>
            <person name="Kirdat K."/>
            <person name="Tiwarekar B."/>
            <person name="Costa E.D."/>
            <person name="Yadav A."/>
        </authorList>
    </citation>
    <scope>NUCLEOTIDE SEQUENCE [LARGE SCALE GENOMIC DNA]</scope>
    <source>
        <strain evidence="9 10">BA0156</strain>
    </source>
</reference>
<dbReference type="RefSeq" id="WP_166228379.1">
    <property type="nucleotide sequence ID" value="NZ_CP049989.1"/>
</dbReference>
<comment type="subcellular location">
    <subcellularLocation>
        <location evidence="1 7">Cell inner membrane</location>
        <topology evidence="1 7">Multi-pass membrane protein</topology>
    </subcellularLocation>
</comment>
<proteinExistence type="inferred from homology"/>
<keyword evidence="2" id="KW-1003">Cell membrane</keyword>
<dbReference type="PANTHER" id="PTHR33362">
    <property type="entry name" value="SIALIC ACID TRAP TRANSPORTER PERMEASE PROTEIN SIAT-RELATED"/>
    <property type="match status" value="1"/>
</dbReference>
<keyword evidence="10" id="KW-1185">Reference proteome</keyword>
<feature type="transmembrane region" description="Helical" evidence="7">
    <location>
        <begin position="59"/>
        <end position="78"/>
    </location>
</feature>
<evidence type="ECO:0000313" key="9">
    <source>
        <dbReference type="EMBL" id="QIM53374.1"/>
    </source>
</evidence>
<keyword evidence="3 7" id="KW-0997">Cell inner membrane</keyword>
<name>A0A6G8IJK6_9BURK</name>
<dbReference type="PANTHER" id="PTHR33362:SF2">
    <property type="entry name" value="TRAP TRANSPORTER LARGE PERMEASE PROTEIN"/>
    <property type="match status" value="1"/>
</dbReference>
<feature type="domain" description="TRAP C4-dicarboxylate transport system permease DctM subunit" evidence="8">
    <location>
        <begin position="12"/>
        <end position="420"/>
    </location>
</feature>
<evidence type="ECO:0000256" key="5">
    <source>
        <dbReference type="ARBA" id="ARBA00022989"/>
    </source>
</evidence>
<dbReference type="PIRSF" id="PIRSF006066">
    <property type="entry name" value="HI0050"/>
    <property type="match status" value="1"/>
</dbReference>
<evidence type="ECO:0000313" key="10">
    <source>
        <dbReference type="Proteomes" id="UP000503162"/>
    </source>
</evidence>
<dbReference type="Pfam" id="PF06808">
    <property type="entry name" value="DctM"/>
    <property type="match status" value="1"/>
</dbReference>
<dbReference type="InterPro" id="IPR010656">
    <property type="entry name" value="DctM"/>
</dbReference>
<dbReference type="AlphaFoldDB" id="A0A6G8IJK6"/>
<keyword evidence="5 7" id="KW-1133">Transmembrane helix</keyword>
<comment type="function">
    <text evidence="7">Part of the tripartite ATP-independent periplasmic (TRAP) transport system.</text>
</comment>
<sequence>MQQVILFGVLMLAFMAFAVIGVPVFFAMGLAAIVFIAFSGGAVPLNIVASSMVQGMDSFAFLAIPFFFLAGELMNTGGITRRLLNVAMAAVGHIRGGLSHVAILASMVFSGVSGSAVADASAIGSSMIPAMKDKGYPGAYAAAVVAAASTMGPIIPPSIAFVVYALVSDVSVGQLFIAGALPGLLMGVYLLAAASWVAHRRALPFSERTSLRALLRAVWDALPALAMPVIIIGGIVGGVVTPTEAGIAAVLYALVISVCFYRELTLRQCWTILCECMVSSGIILLTIAASGIFSWLVANLAIGETLATTLKGLTDSPWVMLALINIVLLLWGLALEPAVALVTLVPVLVPIANAYGIDLVHLGVIVVLNLMIGQLTPPSGVITFLTAQIAGSPLHAVFKEAWPFTLALIAVLLIVTFVPAVSLWLPAVLGG</sequence>
<feature type="transmembrane region" description="Helical" evidence="7">
    <location>
        <begin position="318"/>
        <end position="345"/>
    </location>
</feature>
<dbReference type="EMBL" id="CP049989">
    <property type="protein sequence ID" value="QIM53374.1"/>
    <property type="molecule type" value="Genomic_DNA"/>
</dbReference>
<evidence type="ECO:0000256" key="1">
    <source>
        <dbReference type="ARBA" id="ARBA00004429"/>
    </source>
</evidence>
<evidence type="ECO:0000259" key="8">
    <source>
        <dbReference type="Pfam" id="PF06808"/>
    </source>
</evidence>
<dbReference type="GO" id="GO:0005886">
    <property type="term" value="C:plasma membrane"/>
    <property type="evidence" value="ECO:0007669"/>
    <property type="project" value="UniProtKB-SubCell"/>
</dbReference>
<evidence type="ECO:0000256" key="2">
    <source>
        <dbReference type="ARBA" id="ARBA00022475"/>
    </source>
</evidence>
<dbReference type="GO" id="GO:0022857">
    <property type="term" value="F:transmembrane transporter activity"/>
    <property type="evidence" value="ECO:0007669"/>
    <property type="project" value="UniProtKB-UniRule"/>
</dbReference>
<feature type="transmembrane region" description="Helical" evidence="7">
    <location>
        <begin position="218"/>
        <end position="239"/>
    </location>
</feature>
<evidence type="ECO:0000256" key="4">
    <source>
        <dbReference type="ARBA" id="ARBA00022692"/>
    </source>
</evidence>
<evidence type="ECO:0000256" key="6">
    <source>
        <dbReference type="ARBA" id="ARBA00023136"/>
    </source>
</evidence>
<comment type="similarity">
    <text evidence="7">Belongs to the TRAP transporter large permease family.</text>
</comment>
<feature type="transmembrane region" description="Helical" evidence="7">
    <location>
        <begin position="139"/>
        <end position="167"/>
    </location>
</feature>
<feature type="transmembrane region" description="Helical" evidence="7">
    <location>
        <begin position="28"/>
        <end position="47"/>
    </location>
</feature>
<keyword evidence="7" id="KW-0813">Transport</keyword>
<gene>
    <name evidence="9" type="ORF">G9Q37_15025</name>
</gene>
<dbReference type="Proteomes" id="UP000503162">
    <property type="component" value="Chromosome"/>
</dbReference>
<protein>
    <recommendedName>
        <fullName evidence="7">TRAP transporter large permease protein</fullName>
    </recommendedName>
</protein>
<dbReference type="KEGG" id="hcz:G9Q37_15025"/>
<dbReference type="InterPro" id="IPR004681">
    <property type="entry name" value="TRAP_DctM"/>
</dbReference>
<feature type="transmembrane region" description="Helical" evidence="7">
    <location>
        <begin position="173"/>
        <end position="197"/>
    </location>
</feature>
<comment type="caution">
    <text evidence="7">Lacks conserved residue(s) required for the propagation of feature annotation.</text>
</comment>
<feature type="transmembrane region" description="Helical" evidence="7">
    <location>
        <begin position="405"/>
        <end position="425"/>
    </location>
</feature>
<keyword evidence="6 7" id="KW-0472">Membrane</keyword>
<dbReference type="NCBIfam" id="TIGR00786">
    <property type="entry name" value="dctM"/>
    <property type="match status" value="1"/>
</dbReference>
<evidence type="ECO:0000256" key="7">
    <source>
        <dbReference type="RuleBase" id="RU369079"/>
    </source>
</evidence>